<reference evidence="2" key="2">
    <citation type="journal article" date="2016" name="Int. J. Syst. Evol. Microbiol.">
        <title>Caldimicrobium thiodismutans sp. nov., a sulfur-disproportionating bacterium isolated from a hot spring.</title>
        <authorList>
            <person name="Kojima H."/>
            <person name="Umezawa K."/>
            <person name="Fukui M."/>
        </authorList>
    </citation>
    <scope>NUCLEOTIDE SEQUENCE [LARGE SCALE GENOMIC DNA]</scope>
    <source>
        <strain evidence="2">TF1</strain>
    </source>
</reference>
<dbReference type="STRING" id="1653476.THC_0316"/>
<dbReference type="OrthoDB" id="9768949at2"/>
<dbReference type="KEGG" id="cthi:THC_0316"/>
<reference evidence="1 2" key="1">
    <citation type="journal article" date="2016" name="Int. J. Syst. Evol. Microbiol.">
        <title>Caldimicrobium thiodismutans sp. nov., a sulfur-disproportionating bacterium isolated from a hot spring, and emended description of the genus Caldimicrobium.</title>
        <authorList>
            <person name="Kojima H."/>
            <person name="Umezawa K."/>
            <person name="Fukui M."/>
        </authorList>
    </citation>
    <scope>NUCLEOTIDE SEQUENCE [LARGE SCALE GENOMIC DNA]</scope>
    <source>
        <strain evidence="1 2">TF1</strain>
    </source>
</reference>
<accession>A0A0U4W0L0</accession>
<gene>
    <name evidence="1" type="ORF">THC_0316</name>
</gene>
<evidence type="ECO:0000313" key="2">
    <source>
        <dbReference type="Proteomes" id="UP000068196"/>
    </source>
</evidence>
<sequence length="1228" mass="141106">MKRLFLLFFAAFILIFLVIGIIGFNLDFLLNHKYFKNKLRGFLSERAQLDLDYKKVHVNLYKYYLEFEDLRITNPDLELNFPKGRLTFSPQKLIRLNYYPSGLYLKNPYLRIRETKEEKPLETETLYQFLEKVSPFSGNIVNGTLEWVQENNRKLKFSSINLIFRDKSPQLLFTGNLTTSFAQTLDLKGRFDYQKRFLESSLRIKKLDLSKISLLESSMLTKTEFDISLEISLEKGIWNLSFTGSAPCIAFKNQEKPLVCGIFQGFLIGNAETYALELNPIQMKYPEINGEIAFGKKEKAYYFKSSIKTLSLTDLKEIISPHLTVSEKEELFGILRGGKFKDLKFLAQARDLKGLFALENIQLSGEVEKGTVTIPEPSLSFSDINGKIRFEDKKLGFQGEAVVEDEIPSKIEDFKLDLLSKNPGLEIKGFFEGRAKRILEIGRSLTKDPTLLSDVTELKGDLKGALELKGPFNNLSLQLRIWPNDLEFKTIHLKDWIALQEGEIAYRNNLIQLKNLSFFYKENLFRGVDGNIFLDSEILQLKASSALLKESLVQELLKDSPDLKKEFEKYKLSFSEVKLKEITYEGNLRDFEKKEGAQILKGIKFSGTIFDLRGASPWETFHAPIYIPMATFSWKFPFVDLQEASIFSENSTLSVRGLFNSETKEISLTGSGELSPEFLGRMEEFLKLKNSIYSLKKEPIQIEDFSLNFKSDEVSYKGRQRFKNLNIEVEGNYAQGFEIKAKIYSAKNDFLLGLRDTGGNLTIEFKGKGDIEELFSVFERPSAREGEIAGEVTLKVNLLGLKTLEGLNNEKTLPEFLKAYLKELPVEGVGRLSLRRLKLTDTLDFIFSGDLDLERHKVMAKNLSLQINKAEVKGDLEIEPTPNWFEVKGNLLAKEVNLKDYMQKVSERVSERIPREETTIEERISQLPAKGSINFEIENLVLPTSHKVNSLKVIISKKEEKVFRLEIPQINLCNLNFYAEYESNPEFKYFFVDLHPAKGDLLDLFSCLYPEEMPKIIFEGPFEMQGFFYTEGVKKFFENTYGKLEMRSKRGYIYRAPLLARVLGFLSPIDLFRGKIPNLEKNLLPYEEIDFTGDFKNSSLRVDTFFLSAPGFRLFGNGPVSLSDKKLSLTFLVSPFKTVDVILEHIPFVSQWALGKERMLIYLPLEVVGTYDNPIIVPLHPASIGKGLFRFIFKFFGIQEEFFKKPESFEGFKKPELLKDKGGDSLRR</sequence>
<dbReference type="GO" id="GO:0090313">
    <property type="term" value="P:regulation of protein targeting to membrane"/>
    <property type="evidence" value="ECO:0007669"/>
    <property type="project" value="TreeGrafter"/>
</dbReference>
<dbReference type="InterPro" id="IPR052894">
    <property type="entry name" value="AsmA-related"/>
</dbReference>
<dbReference type="PANTHER" id="PTHR30441:SF8">
    <property type="entry name" value="DUF748 DOMAIN-CONTAINING PROTEIN"/>
    <property type="match status" value="1"/>
</dbReference>
<dbReference type="PATRIC" id="fig|1653476.3.peg.320"/>
<dbReference type="PANTHER" id="PTHR30441">
    <property type="entry name" value="DUF748 DOMAIN-CONTAINING PROTEIN"/>
    <property type="match status" value="1"/>
</dbReference>
<dbReference type="AlphaFoldDB" id="A0A0U4W0L0"/>
<keyword evidence="2" id="KW-1185">Reference proteome</keyword>
<dbReference type="Proteomes" id="UP000068196">
    <property type="component" value="Chromosome"/>
</dbReference>
<proteinExistence type="predicted"/>
<dbReference type="GO" id="GO:0005886">
    <property type="term" value="C:plasma membrane"/>
    <property type="evidence" value="ECO:0007669"/>
    <property type="project" value="TreeGrafter"/>
</dbReference>
<organism evidence="1 2">
    <name type="scientific">Caldimicrobium thiodismutans</name>
    <dbReference type="NCBI Taxonomy" id="1653476"/>
    <lineage>
        <taxon>Bacteria</taxon>
        <taxon>Pseudomonadati</taxon>
        <taxon>Thermodesulfobacteriota</taxon>
        <taxon>Thermodesulfobacteria</taxon>
        <taxon>Thermodesulfobacteriales</taxon>
        <taxon>Thermodesulfobacteriaceae</taxon>
        <taxon>Caldimicrobium</taxon>
    </lineage>
</organism>
<dbReference type="EMBL" id="AP014945">
    <property type="protein sequence ID" value="BAU22714.1"/>
    <property type="molecule type" value="Genomic_DNA"/>
</dbReference>
<protein>
    <submittedName>
        <fullName evidence="1">Uncharacterized protein</fullName>
    </submittedName>
</protein>
<dbReference type="RefSeq" id="WP_068512356.1">
    <property type="nucleotide sequence ID" value="NZ_AP014945.1"/>
</dbReference>
<evidence type="ECO:0000313" key="1">
    <source>
        <dbReference type="EMBL" id="BAU22714.1"/>
    </source>
</evidence>
<name>A0A0U4W0L0_9BACT</name>